<gene>
    <name evidence="10" type="ORF">FGL98_11110</name>
</gene>
<evidence type="ECO:0000259" key="9">
    <source>
        <dbReference type="PROSITE" id="PS50928"/>
    </source>
</evidence>
<keyword evidence="3 8" id="KW-0813">Transport</keyword>
<dbReference type="Gene3D" id="1.10.3720.10">
    <property type="entry name" value="MetI-like"/>
    <property type="match status" value="1"/>
</dbReference>
<dbReference type="CDD" id="cd06261">
    <property type="entry name" value="TM_PBP2"/>
    <property type="match status" value="1"/>
</dbReference>
<evidence type="ECO:0000256" key="6">
    <source>
        <dbReference type="ARBA" id="ARBA00022989"/>
    </source>
</evidence>
<dbReference type="EMBL" id="VCQV01000013">
    <property type="protein sequence ID" value="TWP36236.1"/>
    <property type="molecule type" value="Genomic_DNA"/>
</dbReference>
<keyword evidence="11" id="KW-1185">Reference proteome</keyword>
<name>A0A563E141_9MICO</name>
<dbReference type="InterPro" id="IPR035906">
    <property type="entry name" value="MetI-like_sf"/>
</dbReference>
<dbReference type="PANTHER" id="PTHR42929:SF1">
    <property type="entry name" value="INNER MEMBRANE ABC TRANSPORTER PERMEASE PROTEIN YDCU-RELATED"/>
    <property type="match status" value="1"/>
</dbReference>
<dbReference type="GO" id="GO:0055085">
    <property type="term" value="P:transmembrane transport"/>
    <property type="evidence" value="ECO:0007669"/>
    <property type="project" value="InterPro"/>
</dbReference>
<comment type="similarity">
    <text evidence="2">Belongs to the binding-protein-dependent transport system permease family. CysTW subfamily.</text>
</comment>
<protein>
    <submittedName>
        <fullName evidence="10">ABC transporter permease</fullName>
    </submittedName>
</protein>
<evidence type="ECO:0000256" key="4">
    <source>
        <dbReference type="ARBA" id="ARBA00022475"/>
    </source>
</evidence>
<evidence type="ECO:0000256" key="7">
    <source>
        <dbReference type="ARBA" id="ARBA00023136"/>
    </source>
</evidence>
<accession>A0A563E141</accession>
<sequence>MSRVHADDASRLAAGGFRRRFGRLTGYWLALPGGLWLAIFFVVPMIYLLSLSLMTGDFIHGFTQTFHFATYGHTISLYHDQFIRSIMYAVIVTVLTIVLAYPMAYWIAMRGGRNKSSYLLIILLPFFVSFVIRTLQWQFILADNGFVLGTLKNLHLVGSGFHLLATPVAVICGLTYNYLPFMVLPLYVSIERLDSRLMEAANDLYASKFQALLRVVFPLTVPGIFAGVLMTFVPVASDFVNAQLLGGAKTTMIGNVIYTLYLTNNDYAGASALSFTLMGVLLIGIFVYARALGTKDVMEAAAL</sequence>
<comment type="subcellular location">
    <subcellularLocation>
        <location evidence="1 8">Cell membrane</location>
        <topology evidence="1 8">Multi-pass membrane protein</topology>
    </subcellularLocation>
</comment>
<feature type="transmembrane region" description="Helical" evidence="8">
    <location>
        <begin position="27"/>
        <end position="49"/>
    </location>
</feature>
<dbReference type="SUPFAM" id="SSF161098">
    <property type="entry name" value="MetI-like"/>
    <property type="match status" value="1"/>
</dbReference>
<feature type="transmembrane region" description="Helical" evidence="8">
    <location>
        <begin position="211"/>
        <end position="236"/>
    </location>
</feature>
<feature type="transmembrane region" description="Helical" evidence="8">
    <location>
        <begin position="86"/>
        <end position="106"/>
    </location>
</feature>
<organism evidence="10 11">
    <name type="scientific">Leekyejoonella antrihumi</name>
    <dbReference type="NCBI Taxonomy" id="1660198"/>
    <lineage>
        <taxon>Bacteria</taxon>
        <taxon>Bacillati</taxon>
        <taxon>Actinomycetota</taxon>
        <taxon>Actinomycetes</taxon>
        <taxon>Micrococcales</taxon>
        <taxon>Dermacoccaceae</taxon>
        <taxon>Leekyejoonella</taxon>
    </lineage>
</organism>
<keyword evidence="5 8" id="KW-0812">Transmembrane</keyword>
<evidence type="ECO:0000256" key="2">
    <source>
        <dbReference type="ARBA" id="ARBA00007069"/>
    </source>
</evidence>
<keyword evidence="7 8" id="KW-0472">Membrane</keyword>
<dbReference type="RefSeq" id="WP_146316831.1">
    <property type="nucleotide sequence ID" value="NZ_VCQV01000013.1"/>
</dbReference>
<feature type="transmembrane region" description="Helical" evidence="8">
    <location>
        <begin position="118"/>
        <end position="140"/>
    </location>
</feature>
<dbReference type="OrthoDB" id="9808619at2"/>
<evidence type="ECO:0000256" key="1">
    <source>
        <dbReference type="ARBA" id="ARBA00004651"/>
    </source>
</evidence>
<dbReference type="PROSITE" id="PS50928">
    <property type="entry name" value="ABC_TM1"/>
    <property type="match status" value="1"/>
</dbReference>
<proteinExistence type="inferred from homology"/>
<evidence type="ECO:0000256" key="5">
    <source>
        <dbReference type="ARBA" id="ARBA00022692"/>
    </source>
</evidence>
<reference evidence="10 11" key="2">
    <citation type="submission" date="2019-08" db="EMBL/GenBank/DDBJ databases">
        <title>Jejuicoccus antrihumi gen. nov., sp. nov., a new member of the family Dermacoccaceae isolated from a cave.</title>
        <authorList>
            <person name="Schumann P."/>
            <person name="Kim I.S."/>
        </authorList>
    </citation>
    <scope>NUCLEOTIDE SEQUENCE [LARGE SCALE GENOMIC DNA]</scope>
    <source>
        <strain evidence="10 11">C5-26</strain>
    </source>
</reference>
<dbReference type="AlphaFoldDB" id="A0A563E141"/>
<evidence type="ECO:0000256" key="8">
    <source>
        <dbReference type="RuleBase" id="RU363032"/>
    </source>
</evidence>
<evidence type="ECO:0000313" key="10">
    <source>
        <dbReference type="EMBL" id="TWP36236.1"/>
    </source>
</evidence>
<dbReference type="Pfam" id="PF00528">
    <property type="entry name" value="BPD_transp_1"/>
    <property type="match status" value="1"/>
</dbReference>
<comment type="caution">
    <text evidence="10">The sequence shown here is derived from an EMBL/GenBank/DDBJ whole genome shotgun (WGS) entry which is preliminary data.</text>
</comment>
<feature type="domain" description="ABC transmembrane type-1" evidence="9">
    <location>
        <begin position="82"/>
        <end position="288"/>
    </location>
</feature>
<dbReference type="Proteomes" id="UP000320244">
    <property type="component" value="Unassembled WGS sequence"/>
</dbReference>
<evidence type="ECO:0000313" key="11">
    <source>
        <dbReference type="Proteomes" id="UP000320244"/>
    </source>
</evidence>
<evidence type="ECO:0000256" key="3">
    <source>
        <dbReference type="ARBA" id="ARBA00022448"/>
    </source>
</evidence>
<feature type="transmembrane region" description="Helical" evidence="8">
    <location>
        <begin position="267"/>
        <end position="289"/>
    </location>
</feature>
<keyword evidence="6 8" id="KW-1133">Transmembrane helix</keyword>
<keyword evidence="4" id="KW-1003">Cell membrane</keyword>
<dbReference type="InterPro" id="IPR000515">
    <property type="entry name" value="MetI-like"/>
</dbReference>
<reference evidence="10 11" key="1">
    <citation type="submission" date="2019-05" db="EMBL/GenBank/DDBJ databases">
        <authorList>
            <person name="Lee S.D."/>
        </authorList>
    </citation>
    <scope>NUCLEOTIDE SEQUENCE [LARGE SCALE GENOMIC DNA]</scope>
    <source>
        <strain evidence="10 11">C5-26</strain>
    </source>
</reference>
<feature type="transmembrane region" description="Helical" evidence="8">
    <location>
        <begin position="160"/>
        <end position="190"/>
    </location>
</feature>
<dbReference type="GO" id="GO:0005886">
    <property type="term" value="C:plasma membrane"/>
    <property type="evidence" value="ECO:0007669"/>
    <property type="project" value="UniProtKB-SubCell"/>
</dbReference>
<dbReference type="PANTHER" id="PTHR42929">
    <property type="entry name" value="INNER MEMBRANE ABC TRANSPORTER PERMEASE PROTEIN YDCU-RELATED-RELATED"/>
    <property type="match status" value="1"/>
</dbReference>